<dbReference type="InterPro" id="IPR039420">
    <property type="entry name" value="WalR-like"/>
</dbReference>
<evidence type="ECO:0000259" key="9">
    <source>
        <dbReference type="PROSITE" id="PS51755"/>
    </source>
</evidence>
<dbReference type="RefSeq" id="WP_149568275.1">
    <property type="nucleotide sequence ID" value="NZ_CP035807.1"/>
</dbReference>
<dbReference type="PROSITE" id="PS51755">
    <property type="entry name" value="OMPR_PHOB"/>
    <property type="match status" value="1"/>
</dbReference>
<evidence type="ECO:0000313" key="10">
    <source>
        <dbReference type="EMBL" id="QEN05034.1"/>
    </source>
</evidence>
<dbReference type="SUPFAM" id="SSF52172">
    <property type="entry name" value="CheY-like"/>
    <property type="match status" value="1"/>
</dbReference>
<reference evidence="10 11" key="1">
    <citation type="submission" date="2019-02" db="EMBL/GenBank/DDBJ databases">
        <authorList>
            <person name="Fomenkov A."/>
            <person name="Dubinina G."/>
            <person name="Grabovich M."/>
            <person name="Vincze T."/>
            <person name="Roberts R.J."/>
        </authorList>
    </citation>
    <scope>NUCLEOTIDE SEQUENCE [LARGE SCALE GENOMIC DNA]</scope>
    <source>
        <strain evidence="10 11">P</strain>
    </source>
</reference>
<feature type="modified residue" description="4-aspartylphosphate" evidence="6">
    <location>
        <position position="54"/>
    </location>
</feature>
<dbReference type="EMBL" id="CP035807">
    <property type="protein sequence ID" value="QEN05034.1"/>
    <property type="molecule type" value="Genomic_DNA"/>
</dbReference>
<dbReference type="KEGG" id="sper:EW093_10045"/>
<dbReference type="Gene3D" id="3.40.50.2300">
    <property type="match status" value="1"/>
</dbReference>
<evidence type="ECO:0000256" key="3">
    <source>
        <dbReference type="ARBA" id="ARBA00023015"/>
    </source>
</evidence>
<name>A0A5C1QE89_9SPIO</name>
<keyword evidence="1 6" id="KW-0597">Phosphoprotein</keyword>
<dbReference type="SMART" id="SM00862">
    <property type="entry name" value="Trans_reg_C"/>
    <property type="match status" value="1"/>
</dbReference>
<feature type="domain" description="Response regulatory" evidence="8">
    <location>
        <begin position="5"/>
        <end position="121"/>
    </location>
</feature>
<proteinExistence type="predicted"/>
<evidence type="ECO:0000256" key="6">
    <source>
        <dbReference type="PROSITE-ProRule" id="PRU00169"/>
    </source>
</evidence>
<dbReference type="InterPro" id="IPR036388">
    <property type="entry name" value="WH-like_DNA-bd_sf"/>
</dbReference>
<evidence type="ECO:0000259" key="8">
    <source>
        <dbReference type="PROSITE" id="PS50110"/>
    </source>
</evidence>
<evidence type="ECO:0000256" key="1">
    <source>
        <dbReference type="ARBA" id="ARBA00022553"/>
    </source>
</evidence>
<dbReference type="PANTHER" id="PTHR48111:SF1">
    <property type="entry name" value="TWO-COMPONENT RESPONSE REGULATOR ORR33"/>
    <property type="match status" value="1"/>
</dbReference>
<keyword evidence="3" id="KW-0805">Transcription regulation</keyword>
<evidence type="ECO:0000256" key="7">
    <source>
        <dbReference type="PROSITE-ProRule" id="PRU01091"/>
    </source>
</evidence>
<sequence length="229" mass="25574">MAHEKILIIEDEKDILELIAFNLECTGYTVYKASNGEDGIEIVKNSIPDLILLDLMMPGIDGFDVCKILKQDKKTKHIPIIMLTARGEDTDIVSGLEIGADDYVTKPFSPKILIARIRTVLRRPNDSPEVGETLNVSGIIMDISRHRVSIDSEEIDLSSTEFDILKTLMSSPGWVFSRNQIIDAVKGSNYPVTQRSVDVQILGLRKKLGTRGQFIETVRGVGYKLKEVK</sequence>
<dbReference type="SUPFAM" id="SSF46894">
    <property type="entry name" value="C-terminal effector domain of the bipartite response regulators"/>
    <property type="match status" value="1"/>
</dbReference>
<reference evidence="10 11" key="2">
    <citation type="submission" date="2019-09" db="EMBL/GenBank/DDBJ databases">
        <title>Complete Genome Sequence and Methylome Analysis of free living Spirochaetas.</title>
        <authorList>
            <person name="Leshcheva N."/>
            <person name="Mikheeva N."/>
        </authorList>
    </citation>
    <scope>NUCLEOTIDE SEQUENCE [LARGE SCALE GENOMIC DNA]</scope>
    <source>
        <strain evidence="10 11">P</strain>
    </source>
</reference>
<dbReference type="Gene3D" id="1.10.10.10">
    <property type="entry name" value="Winged helix-like DNA-binding domain superfamily/Winged helix DNA-binding domain"/>
    <property type="match status" value="1"/>
</dbReference>
<dbReference type="FunFam" id="3.40.50.2300:FF:000001">
    <property type="entry name" value="DNA-binding response regulator PhoB"/>
    <property type="match status" value="1"/>
</dbReference>
<evidence type="ECO:0000256" key="5">
    <source>
        <dbReference type="ARBA" id="ARBA00023163"/>
    </source>
</evidence>
<feature type="domain" description="OmpR/PhoB-type" evidence="9">
    <location>
        <begin position="131"/>
        <end position="227"/>
    </location>
</feature>
<dbReference type="SMART" id="SM00448">
    <property type="entry name" value="REC"/>
    <property type="match status" value="1"/>
</dbReference>
<dbReference type="OrthoDB" id="341603at2"/>
<dbReference type="GO" id="GO:0005829">
    <property type="term" value="C:cytosol"/>
    <property type="evidence" value="ECO:0007669"/>
    <property type="project" value="TreeGrafter"/>
</dbReference>
<organism evidence="10 11">
    <name type="scientific">Thiospirochaeta perfilievii</name>
    <dbReference type="NCBI Taxonomy" id="252967"/>
    <lineage>
        <taxon>Bacteria</taxon>
        <taxon>Pseudomonadati</taxon>
        <taxon>Spirochaetota</taxon>
        <taxon>Spirochaetia</taxon>
        <taxon>Spirochaetales</taxon>
        <taxon>Spirochaetaceae</taxon>
        <taxon>Thiospirochaeta</taxon>
    </lineage>
</organism>
<dbReference type="InterPro" id="IPR001789">
    <property type="entry name" value="Sig_transdc_resp-reg_receiver"/>
</dbReference>
<dbReference type="GO" id="GO:0000976">
    <property type="term" value="F:transcription cis-regulatory region binding"/>
    <property type="evidence" value="ECO:0007669"/>
    <property type="project" value="TreeGrafter"/>
</dbReference>
<protein>
    <submittedName>
        <fullName evidence="10">Response regulator</fullName>
    </submittedName>
</protein>
<keyword evidence="2" id="KW-0902">Two-component regulatory system</keyword>
<dbReference type="InterPro" id="IPR011006">
    <property type="entry name" value="CheY-like_superfamily"/>
</dbReference>
<dbReference type="Pfam" id="PF00486">
    <property type="entry name" value="Trans_reg_C"/>
    <property type="match status" value="1"/>
</dbReference>
<dbReference type="AlphaFoldDB" id="A0A5C1QE89"/>
<dbReference type="GO" id="GO:0032993">
    <property type="term" value="C:protein-DNA complex"/>
    <property type="evidence" value="ECO:0007669"/>
    <property type="project" value="TreeGrafter"/>
</dbReference>
<dbReference type="Pfam" id="PF00072">
    <property type="entry name" value="Response_reg"/>
    <property type="match status" value="1"/>
</dbReference>
<dbReference type="GO" id="GO:0006355">
    <property type="term" value="P:regulation of DNA-templated transcription"/>
    <property type="evidence" value="ECO:0007669"/>
    <property type="project" value="InterPro"/>
</dbReference>
<keyword evidence="4 7" id="KW-0238">DNA-binding</keyword>
<dbReference type="Gene3D" id="6.10.250.690">
    <property type="match status" value="1"/>
</dbReference>
<evidence type="ECO:0000313" key="11">
    <source>
        <dbReference type="Proteomes" id="UP000323824"/>
    </source>
</evidence>
<evidence type="ECO:0000256" key="2">
    <source>
        <dbReference type="ARBA" id="ARBA00023012"/>
    </source>
</evidence>
<keyword evidence="5" id="KW-0804">Transcription</keyword>
<feature type="DNA-binding region" description="OmpR/PhoB-type" evidence="7">
    <location>
        <begin position="131"/>
        <end position="227"/>
    </location>
</feature>
<dbReference type="GO" id="GO:0000156">
    <property type="term" value="F:phosphorelay response regulator activity"/>
    <property type="evidence" value="ECO:0007669"/>
    <property type="project" value="TreeGrafter"/>
</dbReference>
<accession>A0A5C1QE89</accession>
<dbReference type="InterPro" id="IPR016032">
    <property type="entry name" value="Sig_transdc_resp-reg_C-effctor"/>
</dbReference>
<dbReference type="CDD" id="cd00383">
    <property type="entry name" value="trans_reg_C"/>
    <property type="match status" value="1"/>
</dbReference>
<evidence type="ECO:0000256" key="4">
    <source>
        <dbReference type="ARBA" id="ARBA00023125"/>
    </source>
</evidence>
<gene>
    <name evidence="10" type="ORF">EW093_10045</name>
</gene>
<dbReference type="Proteomes" id="UP000323824">
    <property type="component" value="Chromosome"/>
</dbReference>
<keyword evidence="11" id="KW-1185">Reference proteome</keyword>
<dbReference type="PROSITE" id="PS50110">
    <property type="entry name" value="RESPONSE_REGULATORY"/>
    <property type="match status" value="1"/>
</dbReference>
<dbReference type="PANTHER" id="PTHR48111">
    <property type="entry name" value="REGULATOR OF RPOS"/>
    <property type="match status" value="1"/>
</dbReference>
<dbReference type="InterPro" id="IPR001867">
    <property type="entry name" value="OmpR/PhoB-type_DNA-bd"/>
</dbReference>